<dbReference type="PANTHER" id="PTHR12304">
    <property type="entry name" value="INOSINE-URIDINE PREFERRING NUCLEOSIDE HYDROLASE"/>
    <property type="match status" value="1"/>
</dbReference>
<keyword evidence="2" id="KW-0378">Hydrolase</keyword>
<dbReference type="Gene3D" id="3.90.245.10">
    <property type="entry name" value="Ribonucleoside hydrolase-like"/>
    <property type="match status" value="1"/>
</dbReference>
<dbReference type="GO" id="GO:0006152">
    <property type="term" value="P:purine nucleoside catabolic process"/>
    <property type="evidence" value="ECO:0007669"/>
    <property type="project" value="TreeGrafter"/>
</dbReference>
<dbReference type="OMA" id="RNVVSMF"/>
<dbReference type="EMBL" id="KB445550">
    <property type="protein sequence ID" value="EMD01080.1"/>
    <property type="molecule type" value="Genomic_DNA"/>
</dbReference>
<dbReference type="InterPro" id="IPR023186">
    <property type="entry name" value="IUNH"/>
</dbReference>
<organism evidence="5 6">
    <name type="scientific">Baudoinia panamericana (strain UAMH 10762)</name>
    <name type="common">Angels' share fungus</name>
    <name type="synonym">Baudoinia compniacensis (strain UAMH 10762)</name>
    <dbReference type="NCBI Taxonomy" id="717646"/>
    <lineage>
        <taxon>Eukaryota</taxon>
        <taxon>Fungi</taxon>
        <taxon>Dikarya</taxon>
        <taxon>Ascomycota</taxon>
        <taxon>Pezizomycotina</taxon>
        <taxon>Dothideomycetes</taxon>
        <taxon>Dothideomycetidae</taxon>
        <taxon>Mycosphaerellales</taxon>
        <taxon>Teratosphaeriaceae</taxon>
        <taxon>Baudoinia</taxon>
    </lineage>
</organism>
<feature type="domain" description="Inosine/uridine-preferring nucleoside hydrolase" evidence="4">
    <location>
        <begin position="6"/>
        <end position="435"/>
    </location>
</feature>
<comment type="similarity">
    <text evidence="1">Belongs to the IUNH family.</text>
</comment>
<evidence type="ECO:0000256" key="2">
    <source>
        <dbReference type="ARBA" id="ARBA00022801"/>
    </source>
</evidence>
<evidence type="ECO:0000313" key="6">
    <source>
        <dbReference type="Proteomes" id="UP000011761"/>
    </source>
</evidence>
<dbReference type="InterPro" id="IPR001910">
    <property type="entry name" value="Inosine/uridine_hydrolase_dom"/>
</dbReference>
<evidence type="ECO:0000313" key="5">
    <source>
        <dbReference type="EMBL" id="EMD01080.1"/>
    </source>
</evidence>
<dbReference type="Pfam" id="PF01156">
    <property type="entry name" value="IU_nuc_hydro"/>
    <property type="match status" value="1"/>
</dbReference>
<dbReference type="RefSeq" id="XP_007672264.1">
    <property type="nucleotide sequence ID" value="XM_007674074.1"/>
</dbReference>
<dbReference type="GO" id="GO:0008477">
    <property type="term" value="F:purine nucleosidase activity"/>
    <property type="evidence" value="ECO:0007669"/>
    <property type="project" value="TreeGrafter"/>
</dbReference>
<dbReference type="PANTHER" id="PTHR12304:SF56">
    <property type="entry name" value="HYDROLASE, PUTATIVE (AFU_ORTHOLOGUE AFUA_1G11790)-RELATED"/>
    <property type="match status" value="1"/>
</dbReference>
<gene>
    <name evidence="5" type="ORF">BAUCODRAFT_118789</name>
</gene>
<keyword evidence="6" id="KW-1185">Reference proteome</keyword>
<proteinExistence type="inferred from homology"/>
<dbReference type="InterPro" id="IPR036452">
    <property type="entry name" value="Ribo_hydro-like"/>
</dbReference>
<evidence type="ECO:0000256" key="1">
    <source>
        <dbReference type="ARBA" id="ARBA00009176"/>
    </source>
</evidence>
<evidence type="ECO:0000256" key="3">
    <source>
        <dbReference type="ARBA" id="ARBA00023295"/>
    </source>
</evidence>
<sequence length="473" mass="51797">MPPRKIILDTDPGIDDILAMLLACSALPEELELVLISVTYGNIDIQNCLRNVVSLFHHIDQELAWREASGKPAGFQTLRKTKPLVAVGPEGPLNDEMLMSDFFHGKDGLAGIHSSHPHLSPDQTWKTLFAGHDMPNDAETAELAAELSKKDGLFRPSSTPAHQEILRLLRENEPDTITIVAIGPLTNLALAAAEDTEVFLRVKEVVVMGGAIHEPGNVRPPPIPLPSAAREPPFRLIKQAPGSIRNALNERNQMNPVAEFNTFADTYAAARVYALTSPNPRTTMPPVPPAPPGKISDEEPPPYLAPYPAKLSRQLKVTLFPIDITEKHVITQGEFGKTIAPLLAAKSPLAEWMSAFMTATFENVGKLRDDVSGDKVFLQLHDPLCIAYCMAGVGSGWQIQADVDMRVETAGQWTKGMCVVDRRSRRRRDDDNEVASDRGTWLSNRAGNRIGICVGTPIEKTFSGMLLKRVIAL</sequence>
<dbReference type="GO" id="GO:0005829">
    <property type="term" value="C:cytosol"/>
    <property type="evidence" value="ECO:0007669"/>
    <property type="project" value="TreeGrafter"/>
</dbReference>
<dbReference type="OrthoDB" id="5783963at2759"/>
<name>M2NNJ8_BAUPA</name>
<dbReference type="SUPFAM" id="SSF53590">
    <property type="entry name" value="Nucleoside hydrolase"/>
    <property type="match status" value="1"/>
</dbReference>
<dbReference type="HOGENOM" id="CLU_036838_9_0_1"/>
<keyword evidence="3" id="KW-0326">Glycosidase</keyword>
<reference evidence="5 6" key="1">
    <citation type="journal article" date="2012" name="PLoS Pathog.">
        <title>Diverse lifestyles and strategies of plant pathogenesis encoded in the genomes of eighteen Dothideomycetes fungi.</title>
        <authorList>
            <person name="Ohm R.A."/>
            <person name="Feau N."/>
            <person name="Henrissat B."/>
            <person name="Schoch C.L."/>
            <person name="Horwitz B.A."/>
            <person name="Barry K.W."/>
            <person name="Condon B.J."/>
            <person name="Copeland A.C."/>
            <person name="Dhillon B."/>
            <person name="Glaser F."/>
            <person name="Hesse C.N."/>
            <person name="Kosti I."/>
            <person name="LaButti K."/>
            <person name="Lindquist E.A."/>
            <person name="Lucas S."/>
            <person name="Salamov A.A."/>
            <person name="Bradshaw R.E."/>
            <person name="Ciuffetti L."/>
            <person name="Hamelin R.C."/>
            <person name="Kema G.H.J."/>
            <person name="Lawrence C."/>
            <person name="Scott J.A."/>
            <person name="Spatafora J.W."/>
            <person name="Turgeon B.G."/>
            <person name="de Wit P.J.G.M."/>
            <person name="Zhong S."/>
            <person name="Goodwin S.B."/>
            <person name="Grigoriev I.V."/>
        </authorList>
    </citation>
    <scope>NUCLEOTIDE SEQUENCE [LARGE SCALE GENOMIC DNA]</scope>
    <source>
        <strain evidence="5 6">UAMH 10762</strain>
    </source>
</reference>
<dbReference type="STRING" id="717646.M2NNJ8"/>
<dbReference type="eggNOG" id="KOG2938">
    <property type="taxonomic scope" value="Eukaryota"/>
</dbReference>
<evidence type="ECO:0000259" key="4">
    <source>
        <dbReference type="Pfam" id="PF01156"/>
    </source>
</evidence>
<dbReference type="GeneID" id="19107357"/>
<protein>
    <recommendedName>
        <fullName evidence="4">Inosine/uridine-preferring nucleoside hydrolase domain-containing protein</fullName>
    </recommendedName>
</protein>
<dbReference type="AlphaFoldDB" id="M2NNJ8"/>
<dbReference type="Proteomes" id="UP000011761">
    <property type="component" value="Unassembled WGS sequence"/>
</dbReference>
<dbReference type="KEGG" id="bcom:BAUCODRAFT_118789"/>
<accession>M2NNJ8</accession>